<evidence type="ECO:0000313" key="2">
    <source>
        <dbReference type="RefSeq" id="XP_068074326.2"/>
    </source>
</evidence>
<dbReference type="Proteomes" id="UP000000437">
    <property type="component" value="Chromosome 5"/>
</dbReference>
<gene>
    <name evidence="2" type="primary">LOC137490108</name>
</gene>
<proteinExistence type="predicted"/>
<keyword evidence="1" id="KW-1185">Reference proteome</keyword>
<organism evidence="1 2">
    <name type="scientific">Danio rerio</name>
    <name type="common">Zebrafish</name>
    <name type="synonym">Brachydanio rerio</name>
    <dbReference type="NCBI Taxonomy" id="7955"/>
    <lineage>
        <taxon>Eukaryota</taxon>
        <taxon>Metazoa</taxon>
        <taxon>Chordata</taxon>
        <taxon>Craniata</taxon>
        <taxon>Vertebrata</taxon>
        <taxon>Euteleostomi</taxon>
        <taxon>Actinopterygii</taxon>
        <taxon>Neopterygii</taxon>
        <taxon>Teleostei</taxon>
        <taxon>Ostariophysi</taxon>
        <taxon>Cypriniformes</taxon>
        <taxon>Danionidae</taxon>
        <taxon>Danioninae</taxon>
        <taxon>Danio</taxon>
    </lineage>
</organism>
<name>A0AB32THQ2_DANRE</name>
<sequence length="235" mass="26373">MLRPSHHLRYVEITTTSFPLPQPRVLLCPGPAHPGRGSARRRSRQHPATTAPGCSRARCFPDPGAERLRLCSRSPRRTASPLSASRVPMWPSSVTRSFVTSVPPPQKIPTILGAAESPGAVVLHVGTNDTGLRQSEILKKDFRSLIETVRRTSPATQIIVSGPLPTYRRGNERFSRLLALNEWLITWCKEQKLLFANNWNLFWERPRLFRPDGLHPSRAGAELLSDNISRLLRTI</sequence>
<evidence type="ECO:0000313" key="1">
    <source>
        <dbReference type="Proteomes" id="UP000000437"/>
    </source>
</evidence>
<dbReference type="KEGG" id="dre:137490108"/>
<dbReference type="RefSeq" id="XP_068074326.2">
    <property type="nucleotide sequence ID" value="XM_068218225.2"/>
</dbReference>
<reference evidence="2" key="1">
    <citation type="submission" date="2025-08" db="UniProtKB">
        <authorList>
            <consortium name="RefSeq"/>
        </authorList>
    </citation>
    <scope>IDENTIFICATION</scope>
    <source>
        <strain evidence="2">Tuebingen</strain>
        <tissue evidence="2">Fibroblasts and whole tissue</tissue>
    </source>
</reference>
<accession>A0AB32THQ2</accession>
<protein>
    <submittedName>
        <fullName evidence="2">Uncharacterized protein isoform X8</fullName>
    </submittedName>
</protein>